<dbReference type="Gene3D" id="1.10.287.560">
    <property type="entry name" value="Histidine kinase CheA-like, homodimeric domain"/>
    <property type="match status" value="1"/>
</dbReference>
<dbReference type="SMART" id="SM00073">
    <property type="entry name" value="HPT"/>
    <property type="match status" value="1"/>
</dbReference>
<dbReference type="Pfam" id="PF02518">
    <property type="entry name" value="HATPase_c"/>
    <property type="match status" value="1"/>
</dbReference>
<evidence type="ECO:0000259" key="16">
    <source>
        <dbReference type="PROSITE" id="PS50894"/>
    </source>
</evidence>
<keyword evidence="5 12" id="KW-0597">Phosphoprotein</keyword>
<dbReference type="InterPro" id="IPR005467">
    <property type="entry name" value="His_kinase_dom"/>
</dbReference>
<reference evidence="17 18" key="1">
    <citation type="submission" date="2024-01" db="EMBL/GenBank/DDBJ databases">
        <title>Multi-omics insights into the function and evolution of sodium benzoate biodegradation pathways in Benzoatithermus flavus gen. nov., sp. nov. from hot spring.</title>
        <authorList>
            <person name="Hu C.-J."/>
            <person name="Li W.-J."/>
        </authorList>
    </citation>
    <scope>NUCLEOTIDE SEQUENCE [LARGE SCALE GENOMIC DNA]</scope>
    <source>
        <strain evidence="17 18">SYSU G07066</strain>
    </source>
</reference>
<evidence type="ECO:0000256" key="11">
    <source>
        <dbReference type="ARBA" id="ARBA00035100"/>
    </source>
</evidence>
<dbReference type="InterPro" id="IPR036097">
    <property type="entry name" value="HisK_dim/P_sf"/>
</dbReference>
<evidence type="ECO:0000256" key="6">
    <source>
        <dbReference type="ARBA" id="ARBA00022679"/>
    </source>
</evidence>
<evidence type="ECO:0000256" key="7">
    <source>
        <dbReference type="ARBA" id="ARBA00022741"/>
    </source>
</evidence>
<dbReference type="InterPro" id="IPR051315">
    <property type="entry name" value="Bact_Chemotaxis_CheA"/>
</dbReference>
<dbReference type="InterPro" id="IPR004358">
    <property type="entry name" value="Sig_transdc_His_kin-like_C"/>
</dbReference>
<dbReference type="InterPro" id="IPR003594">
    <property type="entry name" value="HATPase_dom"/>
</dbReference>
<evidence type="ECO:0000259" key="14">
    <source>
        <dbReference type="PROSITE" id="PS50109"/>
    </source>
</evidence>
<dbReference type="PRINTS" id="PR00344">
    <property type="entry name" value="BCTRLSENSOR"/>
</dbReference>
<evidence type="ECO:0000256" key="10">
    <source>
        <dbReference type="ARBA" id="ARBA00023012"/>
    </source>
</evidence>
<gene>
    <name evidence="17" type="ORF">U1T56_17715</name>
</gene>
<evidence type="ECO:0000256" key="1">
    <source>
        <dbReference type="ARBA" id="ARBA00000085"/>
    </source>
</evidence>
<dbReference type="EMBL" id="JBBLZC010000020">
    <property type="protein sequence ID" value="MEK0084995.1"/>
    <property type="molecule type" value="Genomic_DNA"/>
</dbReference>
<dbReference type="PROSITE" id="PS50109">
    <property type="entry name" value="HIS_KIN"/>
    <property type="match status" value="1"/>
</dbReference>
<dbReference type="CDD" id="cd16916">
    <property type="entry name" value="HATPase_CheA-like"/>
    <property type="match status" value="1"/>
</dbReference>
<keyword evidence="18" id="KW-1185">Reference proteome</keyword>
<dbReference type="Gene3D" id="3.30.565.10">
    <property type="entry name" value="Histidine kinase-like ATPase, C-terminal domain"/>
    <property type="match status" value="1"/>
</dbReference>
<accession>A0ABU8XUX0</accession>
<comment type="caution">
    <text evidence="17">The sequence shown here is derived from an EMBL/GenBank/DDBJ whole genome shotgun (WGS) entry which is preliminary data.</text>
</comment>
<comment type="function">
    <text evidence="11">Involved in the transmission of sensory signals from the chemoreceptors to the flagellar motors. CheA is autophosphorylated; it can transfer its phosphate group to either CheB or CheY.</text>
</comment>
<evidence type="ECO:0000256" key="12">
    <source>
        <dbReference type="PROSITE-ProRule" id="PRU00110"/>
    </source>
</evidence>
<dbReference type="SMART" id="SM01231">
    <property type="entry name" value="H-kinase_dim"/>
    <property type="match status" value="1"/>
</dbReference>
<feature type="region of interest" description="Disordered" evidence="13">
    <location>
        <begin position="270"/>
        <end position="293"/>
    </location>
</feature>
<evidence type="ECO:0000313" key="18">
    <source>
        <dbReference type="Proteomes" id="UP001375743"/>
    </source>
</evidence>
<dbReference type="SMART" id="SM00260">
    <property type="entry name" value="CheW"/>
    <property type="match status" value="2"/>
</dbReference>
<dbReference type="Pfam" id="PF01584">
    <property type="entry name" value="CheW"/>
    <property type="match status" value="2"/>
</dbReference>
<dbReference type="RefSeq" id="WP_418160843.1">
    <property type="nucleotide sequence ID" value="NZ_JBBLZC010000020.1"/>
</dbReference>
<evidence type="ECO:0000256" key="8">
    <source>
        <dbReference type="ARBA" id="ARBA00022777"/>
    </source>
</evidence>
<dbReference type="InterPro" id="IPR037006">
    <property type="entry name" value="CheA-like_homodim_sf"/>
</dbReference>
<dbReference type="InterPro" id="IPR008207">
    <property type="entry name" value="Sig_transdc_His_kin_Hpt_dom"/>
</dbReference>
<dbReference type="PROSITE" id="PS50851">
    <property type="entry name" value="CHEW"/>
    <property type="match status" value="2"/>
</dbReference>
<dbReference type="InterPro" id="IPR036061">
    <property type="entry name" value="CheW-like_dom_sf"/>
</dbReference>
<dbReference type="Gene3D" id="1.20.120.160">
    <property type="entry name" value="HPT domain"/>
    <property type="match status" value="1"/>
</dbReference>
<dbReference type="SUPFAM" id="SSF55874">
    <property type="entry name" value="ATPase domain of HSP90 chaperone/DNA topoisomerase II/histidine kinase"/>
    <property type="match status" value="1"/>
</dbReference>
<dbReference type="Gene3D" id="2.40.50.180">
    <property type="entry name" value="CheA-289, Domain 4"/>
    <property type="match status" value="1"/>
</dbReference>
<keyword evidence="9" id="KW-0067">ATP-binding</keyword>
<keyword evidence="6" id="KW-0808">Transferase</keyword>
<feature type="domain" description="Histidine kinase" evidence="14">
    <location>
        <begin position="333"/>
        <end position="547"/>
    </location>
</feature>
<dbReference type="CDD" id="cd00731">
    <property type="entry name" value="CheA_reg"/>
    <property type="match status" value="1"/>
</dbReference>
<keyword evidence="8" id="KW-0418">Kinase</keyword>
<dbReference type="CDD" id="cd00088">
    <property type="entry name" value="HPT"/>
    <property type="match status" value="1"/>
</dbReference>
<keyword evidence="4" id="KW-0145">Chemotaxis</keyword>
<dbReference type="SUPFAM" id="SSF50341">
    <property type="entry name" value="CheW-like"/>
    <property type="match status" value="2"/>
</dbReference>
<dbReference type="Pfam" id="PF01627">
    <property type="entry name" value="Hpt"/>
    <property type="match status" value="1"/>
</dbReference>
<keyword evidence="10" id="KW-0902">Two-component regulatory system</keyword>
<evidence type="ECO:0000256" key="2">
    <source>
        <dbReference type="ARBA" id="ARBA00012438"/>
    </source>
</evidence>
<dbReference type="InterPro" id="IPR036890">
    <property type="entry name" value="HATPase_C_sf"/>
</dbReference>
<dbReference type="Pfam" id="PF02895">
    <property type="entry name" value="H-kinase_dim"/>
    <property type="match status" value="1"/>
</dbReference>
<evidence type="ECO:0000256" key="13">
    <source>
        <dbReference type="SAM" id="MobiDB-lite"/>
    </source>
</evidence>
<dbReference type="InterPro" id="IPR036641">
    <property type="entry name" value="HPT_dom_sf"/>
</dbReference>
<organism evidence="17 18">
    <name type="scientific">Benzoatithermus flavus</name>
    <dbReference type="NCBI Taxonomy" id="3108223"/>
    <lineage>
        <taxon>Bacteria</taxon>
        <taxon>Pseudomonadati</taxon>
        <taxon>Pseudomonadota</taxon>
        <taxon>Alphaproteobacteria</taxon>
        <taxon>Geminicoccales</taxon>
        <taxon>Geminicoccaceae</taxon>
        <taxon>Benzoatithermus</taxon>
    </lineage>
</organism>
<evidence type="ECO:0000259" key="15">
    <source>
        <dbReference type="PROSITE" id="PS50851"/>
    </source>
</evidence>
<dbReference type="SUPFAM" id="SSF47384">
    <property type="entry name" value="Homodimeric domain of signal transducing histidine kinase"/>
    <property type="match status" value="1"/>
</dbReference>
<keyword evidence="7" id="KW-0547">Nucleotide-binding</keyword>
<dbReference type="SMART" id="SM00387">
    <property type="entry name" value="HATPase_c"/>
    <property type="match status" value="1"/>
</dbReference>
<dbReference type="Gene3D" id="2.30.30.40">
    <property type="entry name" value="SH3 Domains"/>
    <property type="match status" value="2"/>
</dbReference>
<evidence type="ECO:0000256" key="3">
    <source>
        <dbReference type="ARBA" id="ARBA00021495"/>
    </source>
</evidence>
<dbReference type="CDD" id="cd00732">
    <property type="entry name" value="CheW"/>
    <property type="match status" value="1"/>
</dbReference>
<feature type="modified residue" description="Phosphohistidine" evidence="12">
    <location>
        <position position="48"/>
    </location>
</feature>
<feature type="domain" description="CheW-like" evidence="15">
    <location>
        <begin position="723"/>
        <end position="862"/>
    </location>
</feature>
<name>A0ABU8XUX0_9PROT</name>
<dbReference type="PROSITE" id="PS50894">
    <property type="entry name" value="HPT"/>
    <property type="match status" value="1"/>
</dbReference>
<dbReference type="PANTHER" id="PTHR43395:SF10">
    <property type="entry name" value="CHEMOTAXIS PROTEIN CHEA"/>
    <property type="match status" value="1"/>
</dbReference>
<dbReference type="Proteomes" id="UP001375743">
    <property type="component" value="Unassembled WGS sequence"/>
</dbReference>
<evidence type="ECO:0000313" key="17">
    <source>
        <dbReference type="EMBL" id="MEK0084995.1"/>
    </source>
</evidence>
<feature type="domain" description="CheW-like" evidence="15">
    <location>
        <begin position="549"/>
        <end position="689"/>
    </location>
</feature>
<dbReference type="InterPro" id="IPR004105">
    <property type="entry name" value="CheA-like_dim"/>
</dbReference>
<dbReference type="EC" id="2.7.13.3" evidence="2"/>
<dbReference type="PANTHER" id="PTHR43395">
    <property type="entry name" value="SENSOR HISTIDINE KINASE CHEA"/>
    <property type="match status" value="1"/>
</dbReference>
<dbReference type="SUPFAM" id="SSF47226">
    <property type="entry name" value="Histidine-containing phosphotransfer domain, HPT domain"/>
    <property type="match status" value="1"/>
</dbReference>
<comment type="catalytic activity">
    <reaction evidence="1">
        <text>ATP + protein L-histidine = ADP + protein N-phospho-L-histidine.</text>
        <dbReference type="EC" id="2.7.13.3"/>
    </reaction>
</comment>
<feature type="domain" description="HPt" evidence="16">
    <location>
        <begin position="1"/>
        <end position="105"/>
    </location>
</feature>
<dbReference type="InterPro" id="IPR002545">
    <property type="entry name" value="CheW-lke_dom"/>
</dbReference>
<evidence type="ECO:0000256" key="4">
    <source>
        <dbReference type="ARBA" id="ARBA00022500"/>
    </source>
</evidence>
<sequence length="871" mass="92284">MTDELDTIRLIFFEECDELLVELDRHLQAFEAGSSDPESINGAFRAIHSIKGGAGAFALGSLIAFAHAYETALDAVRSGRLALSPKVVGVLRRAADRLADHVEAAKQGRALDNGDALEIELGQLAGSRDEVDLDQLFGEAAAPVAPSVPNQAPPAGLRRLELRLHPRQDLFRRAVEPAMLIRMLRELGRVKVKRVEDAAVPPLAELDPSDCWLAWELELETDAALGALHTSLEPFLDPDEYTIVDPAAEATETVSAAPLPSTPVPAAAAVAAPTPRATPPAAARSAEAAAAGSETRAGGSIRVDIGRIDRLINLVGEIVVVQAVLAEQSLALDASRHSGLIDAVVALSRRSRELHEAVMAVRAQPVKTVFQRLPRLVRELSQALGKQAKLVLFGESTEVDKTIIEELSEPLTHLLRNAMDHGLEPAEERLAAGKPPEGTITIGAEQRGGRIVITVADDGRGINREKLLAKASSRGLVPEGTRLAPEEIDALIFHPGLSTADSISDVSGRGVGMDVVKRNIQAMGGRIGLHSEPGQGCRFTLSLPLTLAVLDGMVLKLGTQRYVVPLQSIVETICAGGAAVNVLPGGREALRMRDHLIPLVRLAAAMGLPADTAPAAGGEDDVVIVVIETETGQRIALLVDEIIGQQQVVVRSIEQAYGQVRGVAGASILGDGRVALILDADALPQLAARPALTHTSNWGETAVAVHKPANSETPTAALPGGGTFKIVTFLVADRQFGVPMRAVREIKRWMETTPLPHVPAYVRGVLNLRGTILAVYDLRARLGLGLTEPTKDHIIIIVSIDDRLIGLLVDAVCDIPEVTRADVQPVPDLAATDDTPLLGVILREEAVVSLLNLHQVAGSAAPAAIDTRPTA</sequence>
<evidence type="ECO:0000256" key="5">
    <source>
        <dbReference type="ARBA" id="ARBA00022553"/>
    </source>
</evidence>
<proteinExistence type="predicted"/>
<evidence type="ECO:0000256" key="9">
    <source>
        <dbReference type="ARBA" id="ARBA00022840"/>
    </source>
</evidence>
<protein>
    <recommendedName>
        <fullName evidence="3">Chemotaxis protein CheA</fullName>
        <ecNumber evidence="2">2.7.13.3</ecNumber>
    </recommendedName>
</protein>